<organism evidence="1 2">
    <name type="scientific">Vicia faba</name>
    <name type="common">Broad bean</name>
    <name type="synonym">Faba vulgaris</name>
    <dbReference type="NCBI Taxonomy" id="3906"/>
    <lineage>
        <taxon>Eukaryota</taxon>
        <taxon>Viridiplantae</taxon>
        <taxon>Streptophyta</taxon>
        <taxon>Embryophyta</taxon>
        <taxon>Tracheophyta</taxon>
        <taxon>Spermatophyta</taxon>
        <taxon>Magnoliopsida</taxon>
        <taxon>eudicotyledons</taxon>
        <taxon>Gunneridae</taxon>
        <taxon>Pentapetalae</taxon>
        <taxon>rosids</taxon>
        <taxon>fabids</taxon>
        <taxon>Fabales</taxon>
        <taxon>Fabaceae</taxon>
        <taxon>Papilionoideae</taxon>
        <taxon>50 kb inversion clade</taxon>
        <taxon>NPAAA clade</taxon>
        <taxon>Hologalegina</taxon>
        <taxon>IRL clade</taxon>
        <taxon>Fabeae</taxon>
        <taxon>Vicia</taxon>
    </lineage>
</organism>
<protein>
    <submittedName>
        <fullName evidence="1">Uncharacterized protein</fullName>
    </submittedName>
</protein>
<dbReference type="EMBL" id="OX451740">
    <property type="protein sequence ID" value="CAI8613047.1"/>
    <property type="molecule type" value="Genomic_DNA"/>
</dbReference>
<gene>
    <name evidence="1" type="ORF">VFH_V063080</name>
</gene>
<accession>A0AAV1AUN9</accession>
<sequence>MSTMQLHVLRPASFCISRSSSFTAMEPQPSLSVSLRRYGFRNLTSFHSQIFLNRRFRSNSTLQHVRGCVLKHSQKENRKDDKKMEEPCAVLTCRKLSGASSICDSYADLLHVLLQQDDDWRCKMMIGDARC</sequence>
<name>A0AAV1AUN9_VICFA</name>
<keyword evidence="2" id="KW-1185">Reference proteome</keyword>
<evidence type="ECO:0000313" key="2">
    <source>
        <dbReference type="Proteomes" id="UP001157006"/>
    </source>
</evidence>
<dbReference type="AlphaFoldDB" id="A0AAV1AUN9"/>
<reference evidence="1 2" key="1">
    <citation type="submission" date="2023-01" db="EMBL/GenBank/DDBJ databases">
        <authorList>
            <person name="Kreplak J."/>
        </authorList>
    </citation>
    <scope>NUCLEOTIDE SEQUENCE [LARGE SCALE GENOMIC DNA]</scope>
</reference>
<dbReference type="Proteomes" id="UP001157006">
    <property type="component" value="Chromosome 5"/>
</dbReference>
<evidence type="ECO:0000313" key="1">
    <source>
        <dbReference type="EMBL" id="CAI8613047.1"/>
    </source>
</evidence>
<proteinExistence type="predicted"/>